<dbReference type="NCBIfam" id="TIGR01640">
    <property type="entry name" value="F_box_assoc_1"/>
    <property type="match status" value="1"/>
</dbReference>
<dbReference type="PANTHER" id="PTHR31111:SF138">
    <property type="entry name" value="F-BOX ASSOCIATED DOMAIN-CONTAINING PROTEIN"/>
    <property type="match status" value="1"/>
</dbReference>
<dbReference type="AlphaFoldDB" id="A0AAE1RGU8"/>
<name>A0AAE1RGU8_9SOLA</name>
<dbReference type="Proteomes" id="UP001291623">
    <property type="component" value="Unassembled WGS sequence"/>
</dbReference>
<accession>A0AAE1RGU8</accession>
<evidence type="ECO:0000313" key="3">
    <source>
        <dbReference type="Proteomes" id="UP001291623"/>
    </source>
</evidence>
<reference evidence="2" key="1">
    <citation type="submission" date="2023-12" db="EMBL/GenBank/DDBJ databases">
        <title>Genome assembly of Anisodus tanguticus.</title>
        <authorList>
            <person name="Wang Y.-J."/>
        </authorList>
    </citation>
    <scope>NUCLEOTIDE SEQUENCE</scope>
    <source>
        <strain evidence="2">KB-2021</strain>
        <tissue evidence="2">Leaf</tissue>
    </source>
</reference>
<protein>
    <recommendedName>
        <fullName evidence="1">F-box associated beta-propeller type 3 domain-containing protein</fullName>
    </recommendedName>
</protein>
<feature type="domain" description="F-box associated beta-propeller type 3" evidence="1">
    <location>
        <begin position="28"/>
        <end position="160"/>
    </location>
</feature>
<proteinExistence type="predicted"/>
<sequence>MATQTKEESIPQDITINIFAWLPVKSLMLVGFKPNENKYKVLLTMNMDISEGLSRAWVFTLGIDKSWREIKNEHGYHLAPHRSGICISGIIYRFNFAPEYSVVAFDVKSETFRSIELSLGLHNSIHSCKYDYMLIEVNEKLAILNFIDWWCTGDIDLWIFLGDSKRRVGTSDLLISFRTGRKRPGDILKFQDFLIALKAFVLTVKASFRCSTHPQA</sequence>
<comment type="caution">
    <text evidence="2">The sequence shown here is derived from an EMBL/GenBank/DDBJ whole genome shotgun (WGS) entry which is preliminary data.</text>
</comment>
<organism evidence="2 3">
    <name type="scientific">Anisodus tanguticus</name>
    <dbReference type="NCBI Taxonomy" id="243964"/>
    <lineage>
        <taxon>Eukaryota</taxon>
        <taxon>Viridiplantae</taxon>
        <taxon>Streptophyta</taxon>
        <taxon>Embryophyta</taxon>
        <taxon>Tracheophyta</taxon>
        <taxon>Spermatophyta</taxon>
        <taxon>Magnoliopsida</taxon>
        <taxon>eudicotyledons</taxon>
        <taxon>Gunneridae</taxon>
        <taxon>Pentapetalae</taxon>
        <taxon>asterids</taxon>
        <taxon>lamiids</taxon>
        <taxon>Solanales</taxon>
        <taxon>Solanaceae</taxon>
        <taxon>Solanoideae</taxon>
        <taxon>Hyoscyameae</taxon>
        <taxon>Anisodus</taxon>
    </lineage>
</organism>
<dbReference type="InterPro" id="IPR013187">
    <property type="entry name" value="F-box-assoc_dom_typ3"/>
</dbReference>
<gene>
    <name evidence="2" type="ORF">RND71_027552</name>
</gene>
<dbReference type="InterPro" id="IPR017451">
    <property type="entry name" value="F-box-assoc_interact_dom"/>
</dbReference>
<keyword evidence="3" id="KW-1185">Reference proteome</keyword>
<evidence type="ECO:0000259" key="1">
    <source>
        <dbReference type="Pfam" id="PF08268"/>
    </source>
</evidence>
<dbReference type="EMBL" id="JAVYJV010000015">
    <property type="protein sequence ID" value="KAK4352034.1"/>
    <property type="molecule type" value="Genomic_DNA"/>
</dbReference>
<dbReference type="Pfam" id="PF08268">
    <property type="entry name" value="FBA_3"/>
    <property type="match status" value="1"/>
</dbReference>
<dbReference type="PANTHER" id="PTHR31111">
    <property type="entry name" value="BNAA05G37150D PROTEIN-RELATED"/>
    <property type="match status" value="1"/>
</dbReference>
<evidence type="ECO:0000313" key="2">
    <source>
        <dbReference type="EMBL" id="KAK4352034.1"/>
    </source>
</evidence>